<dbReference type="Gramene" id="OE9A091472T1">
    <property type="protein sequence ID" value="OE9A091472C1"/>
    <property type="gene ID" value="OE9A091472"/>
</dbReference>
<dbReference type="OrthoDB" id="1695787at2759"/>
<accession>A0A8S0PJ08</accession>
<dbReference type="PANTHER" id="PTHR33220">
    <property type="entry name" value="BNAA09G04420D PROTEIN"/>
    <property type="match status" value="1"/>
</dbReference>
<dbReference type="PANTHER" id="PTHR33220:SF5">
    <property type="entry name" value="RRNA INTRON-ENCODED HOMING ENDONUCLEASE"/>
    <property type="match status" value="1"/>
</dbReference>
<sequence>MDTDAPIARPNEPLCEKHEKILKTLLTPRCPIRSQHMGIGCVSNLKQLSATDILTLALMKNAAKYDTWYELQNPLNHRVFKSKLHWRPLCRGHDCLGITHSVTLRLHP</sequence>
<proteinExistence type="predicted"/>
<protein>
    <submittedName>
        <fullName evidence="1">Uncharacterized protein</fullName>
    </submittedName>
</protein>
<dbReference type="AlphaFoldDB" id="A0A8S0PJ08"/>
<dbReference type="Proteomes" id="UP000594638">
    <property type="component" value="Unassembled WGS sequence"/>
</dbReference>
<evidence type="ECO:0000313" key="2">
    <source>
        <dbReference type="Proteomes" id="UP000594638"/>
    </source>
</evidence>
<name>A0A8S0PJ08_OLEEU</name>
<keyword evidence="2" id="KW-1185">Reference proteome</keyword>
<comment type="caution">
    <text evidence="1">The sequence shown here is derived from an EMBL/GenBank/DDBJ whole genome shotgun (WGS) entry which is preliminary data.</text>
</comment>
<reference evidence="1 2" key="1">
    <citation type="submission" date="2019-12" db="EMBL/GenBank/DDBJ databases">
        <authorList>
            <person name="Alioto T."/>
            <person name="Alioto T."/>
            <person name="Gomez Garrido J."/>
        </authorList>
    </citation>
    <scope>NUCLEOTIDE SEQUENCE [LARGE SCALE GENOMIC DNA]</scope>
</reference>
<organism evidence="1 2">
    <name type="scientific">Olea europaea subsp. europaea</name>
    <dbReference type="NCBI Taxonomy" id="158383"/>
    <lineage>
        <taxon>Eukaryota</taxon>
        <taxon>Viridiplantae</taxon>
        <taxon>Streptophyta</taxon>
        <taxon>Embryophyta</taxon>
        <taxon>Tracheophyta</taxon>
        <taxon>Spermatophyta</taxon>
        <taxon>Magnoliopsida</taxon>
        <taxon>eudicotyledons</taxon>
        <taxon>Gunneridae</taxon>
        <taxon>Pentapetalae</taxon>
        <taxon>asterids</taxon>
        <taxon>lamiids</taxon>
        <taxon>Lamiales</taxon>
        <taxon>Oleaceae</taxon>
        <taxon>Oleeae</taxon>
        <taxon>Olea</taxon>
    </lineage>
</organism>
<gene>
    <name evidence="1" type="ORF">OLEA9_A091472</name>
</gene>
<evidence type="ECO:0000313" key="1">
    <source>
        <dbReference type="EMBL" id="CAA2953825.1"/>
    </source>
</evidence>
<dbReference type="EMBL" id="CACTIH010000098">
    <property type="protein sequence ID" value="CAA2953825.1"/>
    <property type="molecule type" value="Genomic_DNA"/>
</dbReference>